<dbReference type="RefSeq" id="WP_106298675.1">
    <property type="nucleotide sequence ID" value="NZ_PVTI01000028.1"/>
</dbReference>
<keyword evidence="10" id="KW-0479">Metal-binding</keyword>
<reference evidence="11 12" key="1">
    <citation type="submission" date="2018-03" db="EMBL/GenBank/DDBJ databases">
        <title>Genomic Encyclopedia of Archaeal and Bacterial Type Strains, Phase II (KMG-II): from individual species to whole genera.</title>
        <authorList>
            <person name="Goeker M."/>
        </authorList>
    </citation>
    <scope>NUCLEOTIDE SEQUENCE [LARGE SCALE GENOMIC DNA]</scope>
    <source>
        <strain evidence="11 12">ATCC BAA-1496</strain>
    </source>
</reference>
<comment type="similarity">
    <text evidence="7 10">Belongs to the fluoride channel Fluc/FEX (TC 1.A.43) family.</text>
</comment>
<evidence type="ECO:0000313" key="11">
    <source>
        <dbReference type="EMBL" id="PRY53413.1"/>
    </source>
</evidence>
<dbReference type="GO" id="GO:0005886">
    <property type="term" value="C:plasma membrane"/>
    <property type="evidence" value="ECO:0007669"/>
    <property type="project" value="UniProtKB-SubCell"/>
</dbReference>
<comment type="activity regulation">
    <text evidence="10">Na(+) is not transported, but it plays an essential structural role and its presence is essential for fluoride channel function.</text>
</comment>
<dbReference type="PANTHER" id="PTHR28259:SF1">
    <property type="entry name" value="FLUORIDE EXPORT PROTEIN 1-RELATED"/>
    <property type="match status" value="1"/>
</dbReference>
<feature type="binding site" evidence="10">
    <location>
        <position position="69"/>
    </location>
    <ligand>
        <name>Na(+)</name>
        <dbReference type="ChEBI" id="CHEBI:29101"/>
        <note>structural</note>
    </ligand>
</feature>
<evidence type="ECO:0000256" key="6">
    <source>
        <dbReference type="ARBA" id="ARBA00023303"/>
    </source>
</evidence>
<comment type="function">
    <text evidence="9 10">Fluoride-specific ion channel. Important for reducing fluoride concentration in the cell, thus reducing its toxicity.</text>
</comment>
<evidence type="ECO:0000256" key="7">
    <source>
        <dbReference type="ARBA" id="ARBA00035120"/>
    </source>
</evidence>
<feature type="transmembrane region" description="Helical" evidence="10">
    <location>
        <begin position="36"/>
        <end position="54"/>
    </location>
</feature>
<keyword evidence="12" id="KW-1185">Reference proteome</keyword>
<feature type="transmembrane region" description="Helical" evidence="10">
    <location>
        <begin position="60"/>
        <end position="81"/>
    </location>
</feature>
<organism evidence="11 12">
    <name type="scientific">Knoellia remsis</name>
    <dbReference type="NCBI Taxonomy" id="407159"/>
    <lineage>
        <taxon>Bacteria</taxon>
        <taxon>Bacillati</taxon>
        <taxon>Actinomycetota</taxon>
        <taxon>Actinomycetes</taxon>
        <taxon>Micrococcales</taxon>
        <taxon>Intrasporangiaceae</taxon>
        <taxon>Knoellia</taxon>
    </lineage>
</organism>
<evidence type="ECO:0000256" key="3">
    <source>
        <dbReference type="ARBA" id="ARBA00022692"/>
    </source>
</evidence>
<evidence type="ECO:0000256" key="1">
    <source>
        <dbReference type="ARBA" id="ARBA00004651"/>
    </source>
</evidence>
<evidence type="ECO:0000256" key="9">
    <source>
        <dbReference type="ARBA" id="ARBA00049940"/>
    </source>
</evidence>
<feature type="transmembrane region" description="Helical" evidence="10">
    <location>
        <begin position="6"/>
        <end position="24"/>
    </location>
</feature>
<evidence type="ECO:0000256" key="10">
    <source>
        <dbReference type="HAMAP-Rule" id="MF_00454"/>
    </source>
</evidence>
<dbReference type="Proteomes" id="UP000237822">
    <property type="component" value="Unassembled WGS sequence"/>
</dbReference>
<keyword evidence="10" id="KW-0406">Ion transport</keyword>
<keyword evidence="10" id="KW-0915">Sodium</keyword>
<comment type="catalytic activity">
    <reaction evidence="8">
        <text>fluoride(in) = fluoride(out)</text>
        <dbReference type="Rhea" id="RHEA:76159"/>
        <dbReference type="ChEBI" id="CHEBI:17051"/>
    </reaction>
    <physiologicalReaction direction="left-to-right" evidence="8">
        <dbReference type="Rhea" id="RHEA:76160"/>
    </physiologicalReaction>
</comment>
<dbReference type="PANTHER" id="PTHR28259">
    <property type="entry name" value="FLUORIDE EXPORT PROTEIN 1-RELATED"/>
    <property type="match status" value="1"/>
</dbReference>
<name>A0A2T0U663_9MICO</name>
<dbReference type="GO" id="GO:0062054">
    <property type="term" value="F:fluoride channel activity"/>
    <property type="evidence" value="ECO:0007669"/>
    <property type="project" value="UniProtKB-UniRule"/>
</dbReference>
<keyword evidence="4 10" id="KW-1133">Transmembrane helix</keyword>
<proteinExistence type="inferred from homology"/>
<dbReference type="HAMAP" id="MF_00454">
    <property type="entry name" value="FluC"/>
    <property type="match status" value="1"/>
</dbReference>
<dbReference type="EMBL" id="PVTI01000028">
    <property type="protein sequence ID" value="PRY53413.1"/>
    <property type="molecule type" value="Genomic_DNA"/>
</dbReference>
<feature type="binding site" evidence="10">
    <location>
        <position position="72"/>
    </location>
    <ligand>
        <name>Na(+)</name>
        <dbReference type="ChEBI" id="CHEBI:29101"/>
        <note>structural</note>
    </ligand>
</feature>
<evidence type="ECO:0000256" key="8">
    <source>
        <dbReference type="ARBA" id="ARBA00035585"/>
    </source>
</evidence>
<dbReference type="InterPro" id="IPR003691">
    <property type="entry name" value="FluC"/>
</dbReference>
<dbReference type="OrthoDB" id="5148600at2"/>
<gene>
    <name evidence="10" type="primary">fluC</name>
    <name evidence="10" type="synonym">crcB</name>
    <name evidence="11" type="ORF">BCF74_12832</name>
</gene>
<sequence length="117" mass="11994">MTALWVAAGAAIGAPMRFLVNHWLRTRWGTTPAAGTLAVNVLGSFVLGLLAGAAVSGSWWALLGIGLCGALTTFSTLALELQDAFTGERARHAAASVVLHLLLGVGAAWLGWVLTAA</sequence>
<evidence type="ECO:0000256" key="2">
    <source>
        <dbReference type="ARBA" id="ARBA00022475"/>
    </source>
</evidence>
<dbReference type="Pfam" id="PF02537">
    <property type="entry name" value="CRCB"/>
    <property type="match status" value="1"/>
</dbReference>
<comment type="subcellular location">
    <subcellularLocation>
        <location evidence="1 10">Cell membrane</location>
        <topology evidence="1 10">Multi-pass membrane protein</topology>
    </subcellularLocation>
</comment>
<evidence type="ECO:0000313" key="12">
    <source>
        <dbReference type="Proteomes" id="UP000237822"/>
    </source>
</evidence>
<keyword evidence="10" id="KW-0813">Transport</keyword>
<keyword evidence="6 10" id="KW-0407">Ion channel</keyword>
<dbReference type="GO" id="GO:0046872">
    <property type="term" value="F:metal ion binding"/>
    <property type="evidence" value="ECO:0007669"/>
    <property type="project" value="UniProtKB-KW"/>
</dbReference>
<keyword evidence="5 10" id="KW-0472">Membrane</keyword>
<dbReference type="AlphaFoldDB" id="A0A2T0U663"/>
<evidence type="ECO:0000256" key="5">
    <source>
        <dbReference type="ARBA" id="ARBA00023136"/>
    </source>
</evidence>
<accession>A0A2T0U663</accession>
<protein>
    <recommendedName>
        <fullName evidence="10">Fluoride-specific ion channel FluC</fullName>
    </recommendedName>
</protein>
<feature type="transmembrane region" description="Helical" evidence="10">
    <location>
        <begin position="93"/>
        <end position="114"/>
    </location>
</feature>
<keyword evidence="3 10" id="KW-0812">Transmembrane</keyword>
<evidence type="ECO:0000256" key="4">
    <source>
        <dbReference type="ARBA" id="ARBA00022989"/>
    </source>
</evidence>
<keyword evidence="2 10" id="KW-1003">Cell membrane</keyword>
<dbReference type="GO" id="GO:0140114">
    <property type="term" value="P:cellular detoxification of fluoride"/>
    <property type="evidence" value="ECO:0007669"/>
    <property type="project" value="UniProtKB-UniRule"/>
</dbReference>
<comment type="caution">
    <text evidence="11">The sequence shown here is derived from an EMBL/GenBank/DDBJ whole genome shotgun (WGS) entry which is preliminary data.</text>
</comment>